<feature type="domain" description="CAP-Gly" evidence="3">
    <location>
        <begin position="223"/>
        <end position="265"/>
    </location>
</feature>
<feature type="region of interest" description="Disordered" evidence="2">
    <location>
        <begin position="137"/>
        <end position="162"/>
    </location>
</feature>
<dbReference type="GO" id="GO:0035371">
    <property type="term" value="C:microtubule plus-end"/>
    <property type="evidence" value="ECO:0007669"/>
    <property type="project" value="TreeGrafter"/>
</dbReference>
<feature type="compositionally biased region" description="Low complexity" evidence="2">
    <location>
        <begin position="292"/>
        <end position="304"/>
    </location>
</feature>
<accession>A0A8C1KDV8</accession>
<feature type="coiled-coil region" evidence="1">
    <location>
        <begin position="910"/>
        <end position="978"/>
    </location>
</feature>
<feature type="compositionally biased region" description="Basic and acidic residues" evidence="2">
    <location>
        <begin position="546"/>
        <end position="563"/>
    </location>
</feature>
<feature type="coiled-coil region" evidence="1">
    <location>
        <begin position="391"/>
        <end position="439"/>
    </location>
</feature>
<evidence type="ECO:0000256" key="1">
    <source>
        <dbReference type="SAM" id="Coils"/>
    </source>
</evidence>
<evidence type="ECO:0000256" key="2">
    <source>
        <dbReference type="SAM" id="MobiDB-lite"/>
    </source>
</evidence>
<dbReference type="Pfam" id="PF01302">
    <property type="entry name" value="CAP_GLY"/>
    <property type="match status" value="2"/>
</dbReference>
<feature type="domain" description="CAP-Gly" evidence="3">
    <location>
        <begin position="92"/>
        <end position="134"/>
    </location>
</feature>
<keyword evidence="5" id="KW-1185">Reference proteome</keyword>
<sequence length="1059" mass="117623">MNMLKSSGLKIPGRGPKHSSPVGRTTAAPSTSPAAQKDSCPYKQTTPTPSSNASDKSSSKASEVGDEVAGDFVVGERVWVNGVKPGVIAYLGETQFSPGQWAGVVLNDLVGKNDGSVNGVRYFECQPLQGIFTRPSKLTRQPIGDGSDEQQQNAQLQGGAASGQRVVMPLREGMLNSSVKTGNESGSNMSDSGSVKKGGEKDLKVGDRVLVGGTKTGVVRYVGETDFAKGEWCGVELDEPLGKNDGAVAGTRYFQCPHKFGLFAPIHKVIRIGFPSTSPAKAKKSKRMAMGVSSLAHSPSSSSISSVSSVASSVGGRPSRTGLLTETSSRYARKISGTTALQEALKEKQQHIEQLLAERDLERAEVAKATSHICEVEKELAALKARHLQYATEAESNLQQVRALLASTQKDKMELANQLEEERRKVDDLQFRVEEESITKGDLEVRGRLQPTPMRLGKSVKQTTVEEKSRVMQLEEELALRKAKVEELQAQLQRGSFGPGTDAGDSGINSETLVLREQLLSAGRERREESSLLRERYEASLSSSQKEVERLKATKERQGQEISDLKQRLQQATRENMEMMDSWKSKLDALVGDHQRALEELKASLTGDRGSSENSGGEGEGTTPEMRAALESLKMEKQLELENLKAKHEIDAAVMAKEREDLRARLQELRNQLEENEENWKIQVEAKCNQHTLELKEVSEKLQKDELRISELNKSQEEHEKATQLLKEELELAEKKMVDYEALQKAEAQSRAEILSLQEKLRVSENRLQAVEADHTTQDVNMIEKNDNSEEKMKLKQNMEETLEKLTKREKEVSTLTTQVDALKTQITALEEKVCLGEKAADRLVKEKTRLEAELESMTKKSHDASGQLVIISQELLKKERSLNELRVLLLESPRHSAGVDRDLGREVHRAEWRVKEQKLQDDIKTLREKLLLLGRERTSPDHRRYSMMDPSASDTEVARLRQRLLNTEDALRNALEHNQHVDQLVQAMRTRPDKNQVNNRHLTSNLLLLLAISSLDTLTCSNSVTNIALSLCSQAHASANSANGIHQEDASFTQEEEH</sequence>
<keyword evidence="1" id="KW-0175">Coiled coil</keyword>
<dbReference type="Ensembl" id="ENSCCRT00010049946.1">
    <property type="protein sequence ID" value="ENSCCRP00010045578.1"/>
    <property type="gene ID" value="ENSCCRG00010018039.1"/>
</dbReference>
<feature type="compositionally biased region" description="Low complexity" evidence="2">
    <location>
        <begin position="25"/>
        <end position="35"/>
    </location>
</feature>
<feature type="coiled-coil region" evidence="1">
    <location>
        <begin position="338"/>
        <end position="365"/>
    </location>
</feature>
<dbReference type="PANTHER" id="PTHR18916:SF10">
    <property type="entry name" value="CAP-GLY DOMAIN-CONTAINING LINKER PROTEIN 2"/>
    <property type="match status" value="1"/>
</dbReference>
<dbReference type="GO" id="GO:0005938">
    <property type="term" value="C:cell cortex"/>
    <property type="evidence" value="ECO:0007669"/>
    <property type="project" value="TreeGrafter"/>
</dbReference>
<reference evidence="4" key="2">
    <citation type="submission" date="2025-09" db="UniProtKB">
        <authorList>
            <consortium name="Ensembl"/>
        </authorList>
    </citation>
    <scope>IDENTIFICATION</scope>
</reference>
<feature type="region of interest" description="Disordered" evidence="2">
    <location>
        <begin position="524"/>
        <end position="563"/>
    </location>
</feature>
<evidence type="ECO:0000313" key="4">
    <source>
        <dbReference type="Ensembl" id="ENSCCRP00010045578.1"/>
    </source>
</evidence>
<dbReference type="PROSITE" id="PS00845">
    <property type="entry name" value="CAP_GLY_1"/>
    <property type="match status" value="2"/>
</dbReference>
<evidence type="ECO:0000259" key="3">
    <source>
        <dbReference type="PROSITE" id="PS50245"/>
    </source>
</evidence>
<feature type="region of interest" description="Disordered" evidence="2">
    <location>
        <begin position="1"/>
        <end position="63"/>
    </location>
</feature>
<name>A0A8C1KDV8_CYPCA</name>
<dbReference type="SUPFAM" id="SSF74924">
    <property type="entry name" value="Cap-Gly domain"/>
    <property type="match status" value="2"/>
</dbReference>
<dbReference type="GO" id="GO:0031122">
    <property type="term" value="P:cytoplasmic microtubule organization"/>
    <property type="evidence" value="ECO:0007669"/>
    <property type="project" value="TreeGrafter"/>
</dbReference>
<evidence type="ECO:0000313" key="5">
    <source>
        <dbReference type="Proteomes" id="UP000694427"/>
    </source>
</evidence>
<feature type="region of interest" description="Disordered" evidence="2">
    <location>
        <begin position="603"/>
        <end position="623"/>
    </location>
</feature>
<dbReference type="SMART" id="SM01052">
    <property type="entry name" value="CAP_GLY"/>
    <property type="match status" value="2"/>
</dbReference>
<dbReference type="InterPro" id="IPR036859">
    <property type="entry name" value="CAP-Gly_dom_sf"/>
</dbReference>
<dbReference type="PANTHER" id="PTHR18916">
    <property type="entry name" value="DYNACTIN 1-RELATED MICROTUBULE-BINDING"/>
    <property type="match status" value="1"/>
</dbReference>
<dbReference type="Gene3D" id="2.30.30.190">
    <property type="entry name" value="CAP Gly-rich-like domain"/>
    <property type="match status" value="2"/>
</dbReference>
<protein>
    <submittedName>
        <fullName evidence="4">CAP-GLY domain containing linker protein 2</fullName>
    </submittedName>
</protein>
<dbReference type="GO" id="GO:0005634">
    <property type="term" value="C:nucleus"/>
    <property type="evidence" value="ECO:0007669"/>
    <property type="project" value="TreeGrafter"/>
</dbReference>
<organism evidence="4 5">
    <name type="scientific">Cyprinus carpio</name>
    <name type="common">Common carp</name>
    <dbReference type="NCBI Taxonomy" id="7962"/>
    <lineage>
        <taxon>Eukaryota</taxon>
        <taxon>Metazoa</taxon>
        <taxon>Chordata</taxon>
        <taxon>Craniata</taxon>
        <taxon>Vertebrata</taxon>
        <taxon>Euteleostomi</taxon>
        <taxon>Actinopterygii</taxon>
        <taxon>Neopterygii</taxon>
        <taxon>Teleostei</taxon>
        <taxon>Ostariophysi</taxon>
        <taxon>Cypriniformes</taxon>
        <taxon>Cyprinidae</taxon>
        <taxon>Cyprininae</taxon>
        <taxon>Cyprinus</taxon>
    </lineage>
</organism>
<feature type="region of interest" description="Disordered" evidence="2">
    <location>
        <begin position="278"/>
        <end position="304"/>
    </location>
</feature>
<feature type="compositionally biased region" description="Polar residues" evidence="2">
    <location>
        <begin position="177"/>
        <end position="193"/>
    </location>
</feature>
<dbReference type="Proteomes" id="UP000694427">
    <property type="component" value="Unplaced"/>
</dbReference>
<dbReference type="PROSITE" id="PS50245">
    <property type="entry name" value="CAP_GLY_2"/>
    <property type="match status" value="2"/>
</dbReference>
<feature type="compositionally biased region" description="Low complexity" evidence="2">
    <location>
        <begin position="50"/>
        <end position="62"/>
    </location>
</feature>
<dbReference type="AlphaFoldDB" id="A0A8C1KDV8"/>
<dbReference type="FunFam" id="2.30.30.190:FF:000001">
    <property type="entry name" value="Putative CAP-Gly domain-containing linker protein 1"/>
    <property type="match status" value="1"/>
</dbReference>
<reference evidence="4" key="1">
    <citation type="submission" date="2025-08" db="UniProtKB">
        <authorList>
            <consortium name="Ensembl"/>
        </authorList>
    </citation>
    <scope>IDENTIFICATION</scope>
</reference>
<dbReference type="GO" id="GO:0051010">
    <property type="term" value="F:microtubule plus-end binding"/>
    <property type="evidence" value="ECO:0007669"/>
    <property type="project" value="TreeGrafter"/>
</dbReference>
<dbReference type="InterPro" id="IPR000938">
    <property type="entry name" value="CAP-Gly_domain"/>
</dbReference>
<proteinExistence type="predicted"/>
<feature type="region of interest" description="Disordered" evidence="2">
    <location>
        <begin position="177"/>
        <end position="199"/>
    </location>
</feature>
<feature type="compositionally biased region" description="Basic and acidic residues" evidence="2">
    <location>
        <begin position="524"/>
        <end position="538"/>
    </location>
</feature>
<feature type="compositionally biased region" description="Low complexity" evidence="2">
    <location>
        <begin position="150"/>
        <end position="162"/>
    </location>
</feature>
<feature type="coiled-coil region" evidence="1">
    <location>
        <begin position="627"/>
        <end position="861"/>
    </location>
</feature>